<evidence type="ECO:0000313" key="1">
    <source>
        <dbReference type="EMBL" id="NML28970.1"/>
    </source>
</evidence>
<evidence type="ECO:0000313" key="2">
    <source>
        <dbReference type="Proteomes" id="UP000580043"/>
    </source>
</evidence>
<sequence length="121" mass="12999">MTSTARISPQQIDADIDTFRALTGMADYKAHNPDFSLASAEGALSALNQAETTLTLAEAARATARSNALLARAEFHRIILGVKDEAMVIYGADSDQIAALGLKKKSERNRPRRVTKPVASN</sequence>
<dbReference type="RefSeq" id="WP_169148468.1">
    <property type="nucleotide sequence ID" value="NZ_JABBGA010000041.1"/>
</dbReference>
<organism evidence="1 2">
    <name type="scientific">Zoogloea dura</name>
    <dbReference type="NCBI Taxonomy" id="2728840"/>
    <lineage>
        <taxon>Bacteria</taxon>
        <taxon>Pseudomonadati</taxon>
        <taxon>Pseudomonadota</taxon>
        <taxon>Betaproteobacteria</taxon>
        <taxon>Rhodocyclales</taxon>
        <taxon>Zoogloeaceae</taxon>
        <taxon>Zoogloea</taxon>
    </lineage>
</organism>
<dbReference type="Proteomes" id="UP000580043">
    <property type="component" value="Unassembled WGS sequence"/>
</dbReference>
<name>A0A848GC54_9RHOO</name>
<accession>A0A848GC54</accession>
<dbReference type="AlphaFoldDB" id="A0A848GC54"/>
<reference evidence="1 2" key="1">
    <citation type="submission" date="2020-04" db="EMBL/GenBank/DDBJ databases">
        <title>Zoogloea sp. G-4-1-14 isolated from soil.</title>
        <authorList>
            <person name="Dahal R.H."/>
        </authorList>
    </citation>
    <scope>NUCLEOTIDE SEQUENCE [LARGE SCALE GENOMIC DNA]</scope>
    <source>
        <strain evidence="1 2">G-4-1-14</strain>
    </source>
</reference>
<comment type="caution">
    <text evidence="1">The sequence shown here is derived from an EMBL/GenBank/DDBJ whole genome shotgun (WGS) entry which is preliminary data.</text>
</comment>
<gene>
    <name evidence="1" type="ORF">HHL15_24775</name>
</gene>
<proteinExistence type="predicted"/>
<keyword evidence="2" id="KW-1185">Reference proteome</keyword>
<dbReference type="EMBL" id="JABBGA010000041">
    <property type="protein sequence ID" value="NML28970.1"/>
    <property type="molecule type" value="Genomic_DNA"/>
</dbReference>
<protein>
    <submittedName>
        <fullName evidence="1">Uncharacterized protein</fullName>
    </submittedName>
</protein>